<dbReference type="InterPro" id="IPR011014">
    <property type="entry name" value="MscS_channel_TM-2"/>
</dbReference>
<organism evidence="8 9">
    <name type="scientific">Oryza sativa subsp. japonica</name>
    <name type="common">Rice</name>
    <dbReference type="NCBI Taxonomy" id="39947"/>
    <lineage>
        <taxon>Eukaryota</taxon>
        <taxon>Viridiplantae</taxon>
        <taxon>Streptophyta</taxon>
        <taxon>Embryophyta</taxon>
        <taxon>Tracheophyta</taxon>
        <taxon>Spermatophyta</taxon>
        <taxon>Magnoliopsida</taxon>
        <taxon>Liliopsida</taxon>
        <taxon>Poales</taxon>
        <taxon>Poaceae</taxon>
        <taxon>BOP clade</taxon>
        <taxon>Oryzoideae</taxon>
        <taxon>Oryzeae</taxon>
        <taxon>Oryzinae</taxon>
        <taxon>Oryza</taxon>
        <taxon>Oryza sativa</taxon>
    </lineage>
</organism>
<sequence>MPRSLALEIYRGSGVFVSCGFLWRGALPLVRTSILPLHPGYLELCIQDCTMSMIAATLRRSSRVTGSQNIMEICLGPCVSSGASSRWFSSCTKHSNTSILNQIKAVDRYSPVNGMSMISRVPLSAHMDTNWLSTSNPRFNALPGFLGASSICRAYSSDTGIKAEVPQNTVSNVPSTETVALGTSDGGSSWIDIFDNARKCTLDATTDAGKKVKELTDAITPHVQQFFDANPNLEKVVVPLGGTIFGTMMAWFVMPIVLRRIHKYSIQSPISALLGSSTKNDVSYETSLWSALEDPAKYLITFMAFSEMAGFTAPSISAYLPQAWRGAIVLSFVWFLHRWKTNFITKVAASSIDQTRLSAFDKISSLGLIALGVMALAEACGVAAQSILTVGGVGGVATAFAARDVLGNMLSGFSLQFSSPFKAGEYIKVFGLVTAFRFSSNFPSIASTYKGYILLLELDAGSIEGKVIEIGLTSTELMNPEQLPVTVPNSLFSSQVIVNRSRAKWRSNVTKIPIRIEDIEKVPAISEEIKVMLRSNPKVVLDSEAPAPYCYLSRLESSYGELTIGCNLTKMTKDECLSTTQGILLEPAKIIKLHGVELGSTTQCC</sequence>
<gene>
    <name evidence="8" type="primary">OSJNBa0011J08.13</name>
</gene>
<feature type="transmembrane region" description="Helical" evidence="6">
    <location>
        <begin position="359"/>
        <end position="377"/>
    </location>
</feature>
<accession>Q7XQ76</accession>
<evidence type="ECO:0000256" key="5">
    <source>
        <dbReference type="ARBA" id="ARBA00023136"/>
    </source>
</evidence>
<dbReference type="Proteomes" id="UP000000763">
    <property type="component" value="Chromosome 4"/>
</dbReference>
<protein>
    <submittedName>
        <fullName evidence="8">OSJNBa0011J08.13 protein</fullName>
    </submittedName>
</protein>
<dbReference type="Gene3D" id="1.10.287.1260">
    <property type="match status" value="1"/>
</dbReference>
<reference evidence="9" key="2">
    <citation type="journal article" date="2008" name="Nucleic Acids Res.">
        <title>The rice annotation project database (RAP-DB): 2008 update.</title>
        <authorList>
            <consortium name="The rice annotation project (RAP)"/>
        </authorList>
    </citation>
    <scope>GENOME REANNOTATION</scope>
    <source>
        <strain evidence="9">cv. Nipponbare</strain>
    </source>
</reference>
<feature type="transmembrane region" description="Helical" evidence="6">
    <location>
        <begin position="236"/>
        <end position="258"/>
    </location>
</feature>
<keyword evidence="3 6" id="KW-0812">Transmembrane</keyword>
<dbReference type="SUPFAM" id="SSF82861">
    <property type="entry name" value="Mechanosensitive channel protein MscS (YggB), transmembrane region"/>
    <property type="match status" value="1"/>
</dbReference>
<evidence type="ECO:0000313" key="8">
    <source>
        <dbReference type="EMBL" id="CAE03258.1"/>
    </source>
</evidence>
<evidence type="ECO:0000256" key="1">
    <source>
        <dbReference type="ARBA" id="ARBA00004141"/>
    </source>
</evidence>
<dbReference type="InterPro" id="IPR006685">
    <property type="entry name" value="MscS_channel_2nd"/>
</dbReference>
<dbReference type="PANTHER" id="PTHR30566:SF5">
    <property type="entry name" value="MECHANOSENSITIVE ION CHANNEL PROTEIN 1, MITOCHONDRIAL-RELATED"/>
    <property type="match status" value="1"/>
</dbReference>
<evidence type="ECO:0000256" key="4">
    <source>
        <dbReference type="ARBA" id="ARBA00022989"/>
    </source>
</evidence>
<proteinExistence type="inferred from homology"/>
<dbReference type="PANTHER" id="PTHR30566">
    <property type="entry name" value="YNAI-RELATED MECHANOSENSITIVE ION CHANNEL"/>
    <property type="match status" value="1"/>
</dbReference>
<dbReference type="Gene3D" id="2.30.30.60">
    <property type="match status" value="1"/>
</dbReference>
<dbReference type="InterPro" id="IPR010920">
    <property type="entry name" value="LSM_dom_sf"/>
</dbReference>
<evidence type="ECO:0000313" key="9">
    <source>
        <dbReference type="Proteomes" id="UP000000763"/>
    </source>
</evidence>
<comment type="similarity">
    <text evidence="2">Belongs to the MscS (TC 1.A.23) family.</text>
</comment>
<keyword evidence="5 6" id="KW-0472">Membrane</keyword>
<name>Q7XQ76_ORYSJ</name>
<evidence type="ECO:0000256" key="2">
    <source>
        <dbReference type="ARBA" id="ARBA00008017"/>
    </source>
</evidence>
<evidence type="ECO:0000256" key="3">
    <source>
        <dbReference type="ARBA" id="ARBA00022692"/>
    </source>
</evidence>
<comment type="subcellular location">
    <subcellularLocation>
        <location evidence="1">Membrane</location>
        <topology evidence="1">Multi-pass membrane protein</topology>
    </subcellularLocation>
</comment>
<evidence type="ECO:0000256" key="6">
    <source>
        <dbReference type="SAM" id="Phobius"/>
    </source>
</evidence>
<dbReference type="EMBL" id="AL606624">
    <property type="protein sequence ID" value="CAE03258.1"/>
    <property type="molecule type" value="Genomic_DNA"/>
</dbReference>
<dbReference type="GO" id="GO:0055085">
    <property type="term" value="P:transmembrane transport"/>
    <property type="evidence" value="ECO:0007669"/>
    <property type="project" value="InterPro"/>
</dbReference>
<dbReference type="Pfam" id="PF00924">
    <property type="entry name" value="MS_channel_2nd"/>
    <property type="match status" value="1"/>
</dbReference>
<keyword evidence="4 6" id="KW-1133">Transmembrane helix</keyword>
<dbReference type="GO" id="GO:0016020">
    <property type="term" value="C:membrane"/>
    <property type="evidence" value="ECO:0007669"/>
    <property type="project" value="UniProtKB-SubCell"/>
</dbReference>
<evidence type="ECO:0000259" key="7">
    <source>
        <dbReference type="Pfam" id="PF00924"/>
    </source>
</evidence>
<dbReference type="SUPFAM" id="SSF50182">
    <property type="entry name" value="Sm-like ribonucleoproteins"/>
    <property type="match status" value="1"/>
</dbReference>
<reference evidence="9" key="1">
    <citation type="journal article" date="2005" name="Nature">
        <title>The map-based sequence of the rice genome.</title>
        <authorList>
            <consortium name="International rice genome sequencing project (IRGSP)"/>
            <person name="Matsumoto T."/>
            <person name="Wu J."/>
            <person name="Kanamori H."/>
            <person name="Katayose Y."/>
            <person name="Fujisawa M."/>
            <person name="Namiki N."/>
            <person name="Mizuno H."/>
            <person name="Yamamoto K."/>
            <person name="Antonio B.A."/>
            <person name="Baba T."/>
            <person name="Sakata K."/>
            <person name="Nagamura Y."/>
            <person name="Aoki H."/>
            <person name="Arikawa K."/>
            <person name="Arita K."/>
            <person name="Bito T."/>
            <person name="Chiden Y."/>
            <person name="Fujitsuka N."/>
            <person name="Fukunaka R."/>
            <person name="Hamada M."/>
            <person name="Harada C."/>
            <person name="Hayashi A."/>
            <person name="Hijishita S."/>
            <person name="Honda M."/>
            <person name="Hosokawa S."/>
            <person name="Ichikawa Y."/>
            <person name="Idonuma A."/>
            <person name="Iijima M."/>
            <person name="Ikeda M."/>
            <person name="Ikeno M."/>
            <person name="Ito K."/>
            <person name="Ito S."/>
            <person name="Ito T."/>
            <person name="Ito Y."/>
            <person name="Ito Y."/>
            <person name="Iwabuchi A."/>
            <person name="Kamiya K."/>
            <person name="Karasawa W."/>
            <person name="Kurita K."/>
            <person name="Katagiri S."/>
            <person name="Kikuta A."/>
            <person name="Kobayashi H."/>
            <person name="Kobayashi N."/>
            <person name="Machita K."/>
            <person name="Maehara T."/>
            <person name="Masukawa M."/>
            <person name="Mizubayashi T."/>
            <person name="Mukai Y."/>
            <person name="Nagasaki H."/>
            <person name="Nagata Y."/>
            <person name="Naito S."/>
            <person name="Nakashima M."/>
            <person name="Nakama Y."/>
            <person name="Nakamichi Y."/>
            <person name="Nakamura M."/>
            <person name="Meguro A."/>
            <person name="Negishi M."/>
            <person name="Ohta I."/>
            <person name="Ohta T."/>
            <person name="Okamoto M."/>
            <person name="Ono N."/>
            <person name="Saji S."/>
            <person name="Sakaguchi M."/>
            <person name="Sakai K."/>
            <person name="Shibata M."/>
            <person name="Shimokawa T."/>
            <person name="Song J."/>
            <person name="Takazaki Y."/>
            <person name="Terasawa K."/>
            <person name="Tsugane M."/>
            <person name="Tsuji K."/>
            <person name="Ueda S."/>
            <person name="Waki K."/>
            <person name="Yamagata H."/>
            <person name="Yamamoto M."/>
            <person name="Yamamoto S."/>
            <person name="Yamane H."/>
            <person name="Yoshiki S."/>
            <person name="Yoshihara R."/>
            <person name="Yukawa K."/>
            <person name="Zhong H."/>
            <person name="Yano M."/>
            <person name="Yuan Q."/>
            <person name="Ouyang S."/>
            <person name="Liu J."/>
            <person name="Jones K.M."/>
            <person name="Gansberger K."/>
            <person name="Moffat K."/>
            <person name="Hill J."/>
            <person name="Bera J."/>
            <person name="Fadrosh D."/>
            <person name="Jin S."/>
            <person name="Johri S."/>
            <person name="Kim M."/>
            <person name="Overton L."/>
            <person name="Reardon M."/>
            <person name="Tsitrin T."/>
            <person name="Vuong H."/>
            <person name="Weaver B."/>
            <person name="Ciecko A."/>
            <person name="Tallon L."/>
            <person name="Jackson J."/>
            <person name="Pai G."/>
            <person name="Aken S.V."/>
            <person name="Utterback T."/>
            <person name="Reidmuller S."/>
            <person name="Feldblyum T."/>
            <person name="Hsiao J."/>
            <person name="Zismann V."/>
            <person name="Iobst S."/>
            <person name="de Vazeille A.R."/>
            <person name="Buell C.R."/>
            <person name="Ying K."/>
            <person name="Li Y."/>
            <person name="Lu T."/>
            <person name="Huang Y."/>
            <person name="Zhao Q."/>
            <person name="Feng Q."/>
            <person name="Zhang L."/>
            <person name="Zhu J."/>
            <person name="Weng Q."/>
            <person name="Mu J."/>
            <person name="Lu Y."/>
            <person name="Fan D."/>
            <person name="Liu Y."/>
            <person name="Guan J."/>
            <person name="Zhang Y."/>
            <person name="Yu S."/>
            <person name="Liu X."/>
            <person name="Zhang Y."/>
            <person name="Hong G."/>
            <person name="Han B."/>
            <person name="Choisne N."/>
            <person name="Demange N."/>
            <person name="Orjeda G."/>
            <person name="Samain S."/>
            <person name="Cattolico L."/>
            <person name="Pelletier E."/>
            <person name="Couloux A."/>
            <person name="Segurens B."/>
            <person name="Wincker P."/>
            <person name="D'Hont A."/>
            <person name="Scarpelli C."/>
            <person name="Weissenbach J."/>
            <person name="Salanoubat M."/>
            <person name="Quetier F."/>
            <person name="Yu Y."/>
            <person name="Kim H.R."/>
            <person name="Rambo T."/>
            <person name="Currie J."/>
            <person name="Collura K."/>
            <person name="Luo M."/>
            <person name="Yang T."/>
            <person name="Ammiraju J.S.S."/>
            <person name="Engler F."/>
            <person name="Soderlund C."/>
            <person name="Wing R.A."/>
            <person name="Palmer L.E."/>
            <person name="de la Bastide M."/>
            <person name="Spiegel L."/>
            <person name="Nascimento L."/>
            <person name="Zutavern T."/>
            <person name="O'Shaughnessy A."/>
            <person name="Dike S."/>
            <person name="Dedhia N."/>
            <person name="Preston R."/>
            <person name="Balija V."/>
            <person name="McCombie W.R."/>
            <person name="Chow T."/>
            <person name="Chen H."/>
            <person name="Chung M."/>
            <person name="Chen C."/>
            <person name="Shaw J."/>
            <person name="Wu H."/>
            <person name="Hsiao K."/>
            <person name="Chao Y."/>
            <person name="Chu M."/>
            <person name="Cheng C."/>
            <person name="Hour A."/>
            <person name="Lee P."/>
            <person name="Lin S."/>
            <person name="Lin Y."/>
            <person name="Liou J."/>
            <person name="Liu S."/>
            <person name="Hsing Y."/>
            <person name="Raghuvanshi S."/>
            <person name="Mohanty A."/>
            <person name="Bharti A.K."/>
            <person name="Gaur A."/>
            <person name="Gupta V."/>
            <person name="Kumar D."/>
            <person name="Ravi V."/>
            <person name="Vij S."/>
            <person name="Kapur A."/>
            <person name="Khurana P."/>
            <person name="Khurana P."/>
            <person name="Khurana J.P."/>
            <person name="Tyagi A.K."/>
            <person name="Gaikwad K."/>
            <person name="Singh A."/>
            <person name="Dalal V."/>
            <person name="Srivastava S."/>
            <person name="Dixit A."/>
            <person name="Pal A.K."/>
            <person name="Ghazi I.A."/>
            <person name="Yadav M."/>
            <person name="Pandit A."/>
            <person name="Bhargava A."/>
            <person name="Sureshbabu K."/>
            <person name="Batra K."/>
            <person name="Sharma T.R."/>
            <person name="Mohapatra T."/>
            <person name="Singh N.K."/>
            <person name="Messing J."/>
            <person name="Nelson A.B."/>
            <person name="Fuks G."/>
            <person name="Kavchok S."/>
            <person name="Keizer G."/>
            <person name="Linton E."/>
            <person name="Llaca V."/>
            <person name="Song R."/>
            <person name="Tanyolac B."/>
            <person name="Young S."/>
            <person name="Ho-Il K."/>
            <person name="Hahn J.H."/>
            <person name="Sangsakoo G."/>
            <person name="Vanavichit A."/>
            <person name="de Mattos Luiz.A.T."/>
            <person name="Zimmer P.D."/>
            <person name="Malone G."/>
            <person name="Dellagostin O."/>
            <person name="de Oliveira A.C."/>
            <person name="Bevan M."/>
            <person name="Bancroft I."/>
            <person name="Minx P."/>
            <person name="Cordum H."/>
            <person name="Wilson R."/>
            <person name="Cheng Z."/>
            <person name="Jin W."/>
            <person name="Jiang J."/>
            <person name="Leong S.A."/>
            <person name="Iwama H."/>
            <person name="Gojobori T."/>
            <person name="Itoh T."/>
            <person name="Niimura Y."/>
            <person name="Fujii Y."/>
            <person name="Habara T."/>
            <person name="Sakai H."/>
            <person name="Sato Y."/>
            <person name="Wilson G."/>
            <person name="Kumar K."/>
            <person name="McCouch S."/>
            <person name="Juretic N."/>
            <person name="Hoen D."/>
            <person name="Wright S."/>
            <person name="Bruskiewich R."/>
            <person name="Bureau T."/>
            <person name="Miyao A."/>
            <person name="Hirochika H."/>
            <person name="Nishikawa T."/>
            <person name="Kadowaki K."/>
            <person name="Sugiura M."/>
            <person name="Burr B."/>
            <person name="Sasaki T."/>
        </authorList>
    </citation>
    <scope>NUCLEOTIDE SEQUENCE [LARGE SCALE GENOMIC DNA]</scope>
    <source>
        <strain evidence="9">cv. Nipponbare</strain>
    </source>
</reference>
<dbReference type="AlphaFoldDB" id="Q7XQ76"/>
<dbReference type="InterPro" id="IPR023408">
    <property type="entry name" value="MscS_beta-dom_sf"/>
</dbReference>
<feature type="domain" description="Mechanosensitive ion channel MscS" evidence="7">
    <location>
        <begin position="404"/>
        <end position="502"/>
    </location>
</feature>